<sequence length="191" mass="20131">MAVRRARDGDGGGGGCVWRMAGQPPDLAAGKRSLDDAGCFSGYCCNGYRVSDPLNLGYREYSICPGKDSRLQNQIRRNSRPVSRPPSAARRRLSRPCSARPCSARPCSGSVHLPRFPVDVPLLGAPVDVAAPLLRARRVGGRHGGTAPLVRAGRAGGHRGGAAPLPGRTACTLEPGTGAPLNCCHRFNLVR</sequence>
<comment type="caution">
    <text evidence="2">The sequence shown here is derived from an EMBL/GenBank/DDBJ whole genome shotgun (WGS) entry which is preliminary data.</text>
</comment>
<name>A0A5J9T4B2_9POAL</name>
<accession>A0A5J9T4B2</accession>
<evidence type="ECO:0000313" key="2">
    <source>
        <dbReference type="EMBL" id="TVU06205.1"/>
    </source>
</evidence>
<reference evidence="2 3" key="1">
    <citation type="journal article" date="2019" name="Sci. Rep.">
        <title>A high-quality genome of Eragrostis curvula grass provides insights into Poaceae evolution and supports new strategies to enhance forage quality.</title>
        <authorList>
            <person name="Carballo J."/>
            <person name="Santos B.A.C.M."/>
            <person name="Zappacosta D."/>
            <person name="Garbus I."/>
            <person name="Selva J.P."/>
            <person name="Gallo C.A."/>
            <person name="Diaz A."/>
            <person name="Albertini E."/>
            <person name="Caccamo M."/>
            <person name="Echenique V."/>
        </authorList>
    </citation>
    <scope>NUCLEOTIDE SEQUENCE [LARGE SCALE GENOMIC DNA]</scope>
    <source>
        <strain evidence="3">cv. Victoria</strain>
        <tissue evidence="2">Leaf</tissue>
    </source>
</reference>
<protein>
    <submittedName>
        <fullName evidence="2">Uncharacterized protein</fullName>
    </submittedName>
</protein>
<keyword evidence="3" id="KW-1185">Reference proteome</keyword>
<organism evidence="2 3">
    <name type="scientific">Eragrostis curvula</name>
    <name type="common">weeping love grass</name>
    <dbReference type="NCBI Taxonomy" id="38414"/>
    <lineage>
        <taxon>Eukaryota</taxon>
        <taxon>Viridiplantae</taxon>
        <taxon>Streptophyta</taxon>
        <taxon>Embryophyta</taxon>
        <taxon>Tracheophyta</taxon>
        <taxon>Spermatophyta</taxon>
        <taxon>Magnoliopsida</taxon>
        <taxon>Liliopsida</taxon>
        <taxon>Poales</taxon>
        <taxon>Poaceae</taxon>
        <taxon>PACMAD clade</taxon>
        <taxon>Chloridoideae</taxon>
        <taxon>Eragrostideae</taxon>
        <taxon>Eragrostidinae</taxon>
        <taxon>Eragrostis</taxon>
    </lineage>
</organism>
<dbReference type="Proteomes" id="UP000324897">
    <property type="component" value="Unassembled WGS sequence"/>
</dbReference>
<proteinExistence type="predicted"/>
<gene>
    <name evidence="2" type="ORF">EJB05_49405</name>
</gene>
<dbReference type="EMBL" id="RWGY01000051">
    <property type="protein sequence ID" value="TVU06205.1"/>
    <property type="molecule type" value="Genomic_DNA"/>
</dbReference>
<feature type="region of interest" description="Disordered" evidence="1">
    <location>
        <begin position="76"/>
        <end position="95"/>
    </location>
</feature>
<evidence type="ECO:0000256" key="1">
    <source>
        <dbReference type="SAM" id="MobiDB-lite"/>
    </source>
</evidence>
<dbReference type="Gramene" id="TVU06205">
    <property type="protein sequence ID" value="TVU06205"/>
    <property type="gene ID" value="EJB05_49405"/>
</dbReference>
<dbReference type="AlphaFoldDB" id="A0A5J9T4B2"/>
<feature type="non-terminal residue" evidence="2">
    <location>
        <position position="1"/>
    </location>
</feature>
<evidence type="ECO:0000313" key="3">
    <source>
        <dbReference type="Proteomes" id="UP000324897"/>
    </source>
</evidence>